<dbReference type="InterPro" id="IPR001680">
    <property type="entry name" value="WD40_rpt"/>
</dbReference>
<dbReference type="CDD" id="cd00200">
    <property type="entry name" value="WD40"/>
    <property type="match status" value="1"/>
</dbReference>
<keyword evidence="1 3" id="KW-0853">WD repeat</keyword>
<dbReference type="Proteomes" id="UP000070700">
    <property type="component" value="Unassembled WGS sequence"/>
</dbReference>
<keyword evidence="2" id="KW-0677">Repeat</keyword>
<reference evidence="4 5" key="1">
    <citation type="submission" date="2015-10" db="EMBL/GenBank/DDBJ databases">
        <title>Full genome of DAOMC 229536 Phialocephala scopiformis, a fungal endophyte of spruce producing the potent anti-insectan compound rugulosin.</title>
        <authorList>
            <consortium name="DOE Joint Genome Institute"/>
            <person name="Walker A.K."/>
            <person name="Frasz S.L."/>
            <person name="Seifert K.A."/>
            <person name="Miller J.D."/>
            <person name="Mondo S.J."/>
            <person name="Labutti K."/>
            <person name="Lipzen A."/>
            <person name="Dockter R."/>
            <person name="Kennedy M."/>
            <person name="Grigoriev I.V."/>
            <person name="Spatafora J.W."/>
        </authorList>
    </citation>
    <scope>NUCLEOTIDE SEQUENCE [LARGE SCALE GENOMIC DNA]</scope>
    <source>
        <strain evidence="4 5">CBS 120377</strain>
    </source>
</reference>
<evidence type="ECO:0000256" key="1">
    <source>
        <dbReference type="ARBA" id="ARBA00022574"/>
    </source>
</evidence>
<dbReference type="PRINTS" id="PR00320">
    <property type="entry name" value="GPROTEINBRPT"/>
</dbReference>
<evidence type="ECO:0000256" key="3">
    <source>
        <dbReference type="PROSITE-ProRule" id="PRU00221"/>
    </source>
</evidence>
<feature type="repeat" description="WD" evidence="3">
    <location>
        <begin position="102"/>
        <end position="136"/>
    </location>
</feature>
<protein>
    <submittedName>
        <fullName evidence="4">WD40 repeat-like protein</fullName>
    </submittedName>
</protein>
<dbReference type="InParanoid" id="A0A194X1T0"/>
<dbReference type="PROSITE" id="PS50082">
    <property type="entry name" value="WD_REPEATS_2"/>
    <property type="match status" value="4"/>
</dbReference>
<gene>
    <name evidence="4" type="ORF">LY89DRAFT_686677</name>
</gene>
<accession>A0A194X1T0</accession>
<dbReference type="GeneID" id="28825067"/>
<dbReference type="STRING" id="149040.A0A194X1T0"/>
<evidence type="ECO:0000256" key="2">
    <source>
        <dbReference type="ARBA" id="ARBA00022737"/>
    </source>
</evidence>
<feature type="repeat" description="WD" evidence="3">
    <location>
        <begin position="144"/>
        <end position="185"/>
    </location>
</feature>
<dbReference type="InterPro" id="IPR015943">
    <property type="entry name" value="WD40/YVTN_repeat-like_dom_sf"/>
</dbReference>
<dbReference type="RefSeq" id="XP_018068513.1">
    <property type="nucleotide sequence ID" value="XM_018215341.1"/>
</dbReference>
<feature type="repeat" description="WD" evidence="3">
    <location>
        <begin position="188"/>
        <end position="230"/>
    </location>
</feature>
<feature type="repeat" description="WD" evidence="3">
    <location>
        <begin position="76"/>
        <end position="101"/>
    </location>
</feature>
<dbReference type="AlphaFoldDB" id="A0A194X1T0"/>
<dbReference type="InterPro" id="IPR036322">
    <property type="entry name" value="WD40_repeat_dom_sf"/>
</dbReference>
<dbReference type="PANTHER" id="PTHR19848">
    <property type="entry name" value="WD40 REPEAT PROTEIN"/>
    <property type="match status" value="1"/>
</dbReference>
<dbReference type="SUPFAM" id="SSF50978">
    <property type="entry name" value="WD40 repeat-like"/>
    <property type="match status" value="1"/>
</dbReference>
<dbReference type="SMART" id="SM00320">
    <property type="entry name" value="WD40"/>
    <property type="match status" value="7"/>
</dbReference>
<evidence type="ECO:0000313" key="5">
    <source>
        <dbReference type="Proteomes" id="UP000070700"/>
    </source>
</evidence>
<dbReference type="PANTHER" id="PTHR19848:SF8">
    <property type="entry name" value="F-BOX AND WD REPEAT DOMAIN CONTAINING 7"/>
    <property type="match status" value="1"/>
</dbReference>
<sequence length="347" mass="37955">METGSSLVESCIFSQQVSAESSVDEVEAVPTVCQFTLEFVVIAMSDGKIHVFDIHGTSKETLSTSLGTIWALNLRGNTLASGGTNNSIEIWDVSTCERKQILEGHTSTVRCIVLLSDKNRMISTSRDTTIRVWNIRESICEDVLAAHAGTVRAVAMSTAENFFISGSHDGTACVWRITDNGLRRLHTLEGHKKPITCVLFVGDKDSRAVTAGMDCYLRLWDFENGTCLASFESQSTPINQILKKDEGLITSDASGCVSVWSTKDALELVHRFQTHSLGVVSLDFSGSKIVSGGKDGLVRFRDLESGHLQERLKDASAVWKVGFLGSDRVALVISRDGRTMIEIWNTS</sequence>
<name>A0A194X1T0_MOLSC</name>
<dbReference type="PROSITE" id="PS00678">
    <property type="entry name" value="WD_REPEATS_1"/>
    <property type="match status" value="3"/>
</dbReference>
<evidence type="ECO:0000313" key="4">
    <source>
        <dbReference type="EMBL" id="KUJ14158.1"/>
    </source>
</evidence>
<dbReference type="EMBL" id="KQ947420">
    <property type="protein sequence ID" value="KUJ14158.1"/>
    <property type="molecule type" value="Genomic_DNA"/>
</dbReference>
<dbReference type="InterPro" id="IPR019775">
    <property type="entry name" value="WD40_repeat_CS"/>
</dbReference>
<dbReference type="OrthoDB" id="190105at2759"/>
<dbReference type="PROSITE" id="PS50294">
    <property type="entry name" value="WD_REPEATS_REGION"/>
    <property type="match status" value="3"/>
</dbReference>
<dbReference type="Gene3D" id="2.130.10.10">
    <property type="entry name" value="YVTN repeat-like/Quinoprotein amine dehydrogenase"/>
    <property type="match status" value="3"/>
</dbReference>
<dbReference type="Pfam" id="PF00400">
    <property type="entry name" value="WD40"/>
    <property type="match status" value="5"/>
</dbReference>
<organism evidence="4 5">
    <name type="scientific">Mollisia scopiformis</name>
    <name type="common">Conifer needle endophyte fungus</name>
    <name type="synonym">Phialocephala scopiformis</name>
    <dbReference type="NCBI Taxonomy" id="149040"/>
    <lineage>
        <taxon>Eukaryota</taxon>
        <taxon>Fungi</taxon>
        <taxon>Dikarya</taxon>
        <taxon>Ascomycota</taxon>
        <taxon>Pezizomycotina</taxon>
        <taxon>Leotiomycetes</taxon>
        <taxon>Helotiales</taxon>
        <taxon>Mollisiaceae</taxon>
        <taxon>Mollisia</taxon>
    </lineage>
</organism>
<keyword evidence="5" id="KW-1185">Reference proteome</keyword>
<dbReference type="KEGG" id="psco:LY89DRAFT_686677"/>
<proteinExistence type="predicted"/>
<dbReference type="InterPro" id="IPR020472">
    <property type="entry name" value="WD40_PAC1"/>
</dbReference>